<organism evidence="1 2">
    <name type="scientific">Haematococcus lacustris</name>
    <name type="common">Green alga</name>
    <name type="synonym">Haematococcus pluvialis</name>
    <dbReference type="NCBI Taxonomy" id="44745"/>
    <lineage>
        <taxon>Eukaryota</taxon>
        <taxon>Viridiplantae</taxon>
        <taxon>Chlorophyta</taxon>
        <taxon>core chlorophytes</taxon>
        <taxon>Chlorophyceae</taxon>
        <taxon>CS clade</taxon>
        <taxon>Chlamydomonadales</taxon>
        <taxon>Haematococcaceae</taxon>
        <taxon>Haematococcus</taxon>
    </lineage>
</organism>
<feature type="non-terminal residue" evidence="1">
    <location>
        <position position="1"/>
    </location>
</feature>
<gene>
    <name evidence="1" type="ORF">HaLaN_24148</name>
</gene>
<reference evidence="1 2" key="1">
    <citation type="submission" date="2020-02" db="EMBL/GenBank/DDBJ databases">
        <title>Draft genome sequence of Haematococcus lacustris strain NIES-144.</title>
        <authorList>
            <person name="Morimoto D."/>
            <person name="Nakagawa S."/>
            <person name="Yoshida T."/>
            <person name="Sawayama S."/>
        </authorList>
    </citation>
    <scope>NUCLEOTIDE SEQUENCE [LARGE SCALE GENOMIC DNA]</scope>
    <source>
        <strain evidence="1 2">NIES-144</strain>
    </source>
</reference>
<accession>A0A699ZTQ1</accession>
<dbReference type="AlphaFoldDB" id="A0A699ZTQ1"/>
<dbReference type="Proteomes" id="UP000485058">
    <property type="component" value="Unassembled WGS sequence"/>
</dbReference>
<protein>
    <submittedName>
        <fullName evidence="1">Uncharacterized protein</fullName>
    </submittedName>
</protein>
<dbReference type="EMBL" id="BLLF01003009">
    <property type="protein sequence ID" value="GFH26063.1"/>
    <property type="molecule type" value="Genomic_DNA"/>
</dbReference>
<evidence type="ECO:0000313" key="2">
    <source>
        <dbReference type="Proteomes" id="UP000485058"/>
    </source>
</evidence>
<comment type="caution">
    <text evidence="1">The sequence shown here is derived from an EMBL/GenBank/DDBJ whole genome shotgun (WGS) entry which is preliminary data.</text>
</comment>
<evidence type="ECO:0000313" key="1">
    <source>
        <dbReference type="EMBL" id="GFH26063.1"/>
    </source>
</evidence>
<proteinExistence type="predicted"/>
<keyword evidence="2" id="KW-1185">Reference proteome</keyword>
<sequence>VVSAGTISVHGLQRTARALLLLRYWPGSQWLNTYAKRRSSSHGLTTATKVTDNLTF</sequence>
<name>A0A699ZTQ1_HAELA</name>